<accession>A0ABW2H3K3</accession>
<evidence type="ECO:0000313" key="1">
    <source>
        <dbReference type="EMBL" id="MFC7246779.1"/>
    </source>
</evidence>
<organism evidence="1 2">
    <name type="scientific">Catellatospora aurea</name>
    <dbReference type="NCBI Taxonomy" id="1337874"/>
    <lineage>
        <taxon>Bacteria</taxon>
        <taxon>Bacillati</taxon>
        <taxon>Actinomycetota</taxon>
        <taxon>Actinomycetes</taxon>
        <taxon>Micromonosporales</taxon>
        <taxon>Micromonosporaceae</taxon>
        <taxon>Catellatospora</taxon>
    </lineage>
</organism>
<keyword evidence="2" id="KW-1185">Reference proteome</keyword>
<dbReference type="RefSeq" id="WP_376809564.1">
    <property type="nucleotide sequence ID" value="NZ_JBHTAC010000044.1"/>
</dbReference>
<proteinExistence type="predicted"/>
<evidence type="ECO:0008006" key="3">
    <source>
        <dbReference type="Google" id="ProtNLM"/>
    </source>
</evidence>
<evidence type="ECO:0000313" key="2">
    <source>
        <dbReference type="Proteomes" id="UP001596392"/>
    </source>
</evidence>
<name>A0ABW2H3K3_9ACTN</name>
<protein>
    <recommendedName>
        <fullName evidence="3">Matrixin</fullName>
    </recommendedName>
</protein>
<dbReference type="Proteomes" id="UP001596392">
    <property type="component" value="Unassembled WGS sequence"/>
</dbReference>
<dbReference type="InterPro" id="IPR024079">
    <property type="entry name" value="MetalloPept_cat_dom_sf"/>
</dbReference>
<dbReference type="SUPFAM" id="SSF55486">
    <property type="entry name" value="Metalloproteases ('zincins'), catalytic domain"/>
    <property type="match status" value="1"/>
</dbReference>
<sequence length="186" mass="20612">MRFPSVRPRRSGTRRALGHAVTAFVTALVAAIAWQAPAGATLSGNGMAHADFQIKPYSYNSQWQGPMDKAISNWNVTATPVWITKSSSAPSWVTAASYSNTWYGLYSTHWNFGRYFDIKLNSRTIAADASNFSNFVTAVFVHELGHGLNLADNPSTSQASRMKYGLWDSQTTPQQYDINDVNSYYP</sequence>
<reference evidence="2" key="1">
    <citation type="journal article" date="2019" name="Int. J. Syst. Evol. Microbiol.">
        <title>The Global Catalogue of Microorganisms (GCM) 10K type strain sequencing project: providing services to taxonomists for standard genome sequencing and annotation.</title>
        <authorList>
            <consortium name="The Broad Institute Genomics Platform"/>
            <consortium name="The Broad Institute Genome Sequencing Center for Infectious Disease"/>
            <person name="Wu L."/>
            <person name="Ma J."/>
        </authorList>
    </citation>
    <scope>NUCLEOTIDE SEQUENCE [LARGE SCALE GENOMIC DNA]</scope>
    <source>
        <strain evidence="2">CGMCC 1.9106</strain>
    </source>
</reference>
<dbReference type="Gene3D" id="3.40.390.10">
    <property type="entry name" value="Collagenase (Catalytic Domain)"/>
    <property type="match status" value="1"/>
</dbReference>
<comment type="caution">
    <text evidence="1">The sequence shown here is derived from an EMBL/GenBank/DDBJ whole genome shotgun (WGS) entry which is preliminary data.</text>
</comment>
<dbReference type="EMBL" id="JBHTAC010000044">
    <property type="protein sequence ID" value="MFC7246779.1"/>
    <property type="molecule type" value="Genomic_DNA"/>
</dbReference>
<gene>
    <name evidence="1" type="ORF">ACFQO7_30250</name>
</gene>